<name>A0A642UN27_DIURU</name>
<feature type="transmembrane region" description="Helical" evidence="3">
    <location>
        <begin position="279"/>
        <end position="303"/>
    </location>
</feature>
<dbReference type="EMBL" id="SWFT01000092">
    <property type="protein sequence ID" value="KAA8902195.1"/>
    <property type="molecule type" value="Genomic_DNA"/>
</dbReference>
<protein>
    <recommendedName>
        <fullName evidence="4">DUF676 domain-containing protein</fullName>
    </recommendedName>
</protein>
<reference evidence="5 6" key="1">
    <citation type="submission" date="2019-07" db="EMBL/GenBank/DDBJ databases">
        <title>Genome assembly of two rare yeast pathogens: Diutina rugosa and Trichomonascus ciferrii.</title>
        <authorList>
            <person name="Mixao V."/>
            <person name="Saus E."/>
            <person name="Hansen A."/>
            <person name="Lass-Flor C."/>
            <person name="Gabaldon T."/>
        </authorList>
    </citation>
    <scope>NUCLEOTIDE SEQUENCE [LARGE SCALE GENOMIC DNA]</scope>
    <source>
        <strain evidence="5 6">CBS 613</strain>
    </source>
</reference>
<keyword evidence="3" id="KW-0812">Transmembrane</keyword>
<dbReference type="InterPro" id="IPR007751">
    <property type="entry name" value="DUF676_lipase-like"/>
</dbReference>
<dbReference type="InterPro" id="IPR029058">
    <property type="entry name" value="AB_hydrolase_fold"/>
</dbReference>
<dbReference type="GO" id="GO:0047372">
    <property type="term" value="F:monoacylglycerol lipase activity"/>
    <property type="evidence" value="ECO:0007669"/>
    <property type="project" value="TreeGrafter"/>
</dbReference>
<comment type="caution">
    <text evidence="5">The sequence shown here is derived from an EMBL/GenBank/DDBJ whole genome shotgun (WGS) entry which is preliminary data.</text>
</comment>
<evidence type="ECO:0000313" key="6">
    <source>
        <dbReference type="Proteomes" id="UP000449547"/>
    </source>
</evidence>
<dbReference type="InterPro" id="IPR044294">
    <property type="entry name" value="Lipase-like"/>
</dbReference>
<keyword evidence="3" id="KW-1133">Transmembrane helix</keyword>
<dbReference type="SUPFAM" id="SSF53474">
    <property type="entry name" value="alpha/beta-Hydrolases"/>
    <property type="match status" value="1"/>
</dbReference>
<dbReference type="OMA" id="FCTPHVG"/>
<dbReference type="Proteomes" id="UP000449547">
    <property type="component" value="Unassembled WGS sequence"/>
</dbReference>
<dbReference type="RefSeq" id="XP_034012277.1">
    <property type="nucleotide sequence ID" value="XM_034155700.1"/>
</dbReference>
<dbReference type="AlphaFoldDB" id="A0A642UN27"/>
<evidence type="ECO:0000259" key="4">
    <source>
        <dbReference type="Pfam" id="PF05057"/>
    </source>
</evidence>
<dbReference type="PANTHER" id="PTHR12482">
    <property type="entry name" value="LIPASE ROG1-RELATED-RELATED"/>
    <property type="match status" value="1"/>
</dbReference>
<keyword evidence="2" id="KW-0442">Lipid degradation</keyword>
<dbReference type="GO" id="GO:0005811">
    <property type="term" value="C:lipid droplet"/>
    <property type="evidence" value="ECO:0007669"/>
    <property type="project" value="TreeGrafter"/>
</dbReference>
<dbReference type="VEuPathDB" id="FungiDB:DIURU_002989"/>
<dbReference type="PANTHER" id="PTHR12482:SF65">
    <property type="entry name" value="ESTERASE, PUTATIVE (AFU_ORTHOLOGUE AFUA_3G12320)-RELATED"/>
    <property type="match status" value="1"/>
</dbReference>
<dbReference type="OrthoDB" id="273452at2759"/>
<evidence type="ECO:0000256" key="2">
    <source>
        <dbReference type="ARBA" id="ARBA00022963"/>
    </source>
</evidence>
<evidence type="ECO:0000256" key="1">
    <source>
        <dbReference type="ARBA" id="ARBA00007920"/>
    </source>
</evidence>
<sequence>MTEYHLVILVHGLWGVPAHMEYLESQVLQLKQKCPETIATYKTNSHSKFVTYDGIDVNGKRVRDEIVQQKEELERGGNKVTKLSVIGYSLGGLISRYAIGILYKEGFFNEVIPVNYITFCTPHVGVPSPKKSKAIKLYDWLAPQFLATTGGQMFMRDSEVGSLDNGSKGKPLLVWMADPKSSFYKALASFHHLALYANAINDRRTAWYTASISRYDPFHSLHNHDPYKIQASYIKGYEPTVIDRTKPITYGDTSVKPEQKSDVKDKGGLATYLLRKWRWFKVFGSVVLLTPFWGLSFLINTIVQRYYHQRRVKTFFRDNTLTDMYHPNPSFAESLKDVVFDKQEQIVNSAYSAVETTTENERDEHLRQPETLSLTKDQEFIVENLNSLGWEKYPVIIRNTNSTHAAAIHRHQDPNFGEGKLVVKHFIDNVFCMD</sequence>
<accession>A0A642UN27</accession>
<organism evidence="5 6">
    <name type="scientific">Diutina rugosa</name>
    <name type="common">Yeast</name>
    <name type="synonym">Candida rugosa</name>
    <dbReference type="NCBI Taxonomy" id="5481"/>
    <lineage>
        <taxon>Eukaryota</taxon>
        <taxon>Fungi</taxon>
        <taxon>Dikarya</taxon>
        <taxon>Ascomycota</taxon>
        <taxon>Saccharomycotina</taxon>
        <taxon>Pichiomycetes</taxon>
        <taxon>Debaryomycetaceae</taxon>
        <taxon>Diutina</taxon>
    </lineage>
</organism>
<dbReference type="Pfam" id="PF05057">
    <property type="entry name" value="DUF676"/>
    <property type="match status" value="1"/>
</dbReference>
<evidence type="ECO:0000256" key="3">
    <source>
        <dbReference type="SAM" id="Phobius"/>
    </source>
</evidence>
<dbReference type="Gene3D" id="3.40.50.1820">
    <property type="entry name" value="alpha/beta hydrolase"/>
    <property type="match status" value="1"/>
</dbReference>
<keyword evidence="3" id="KW-0472">Membrane</keyword>
<dbReference type="GO" id="GO:0016042">
    <property type="term" value="P:lipid catabolic process"/>
    <property type="evidence" value="ECO:0007669"/>
    <property type="project" value="UniProtKB-KW"/>
</dbReference>
<gene>
    <name evidence="5" type="ORF">DIURU_002989</name>
</gene>
<keyword evidence="6" id="KW-1185">Reference proteome</keyword>
<comment type="similarity">
    <text evidence="1">Belongs to the putative lipase ROG1 family.</text>
</comment>
<evidence type="ECO:0000313" key="5">
    <source>
        <dbReference type="EMBL" id="KAA8902195.1"/>
    </source>
</evidence>
<dbReference type="GeneID" id="54781640"/>
<dbReference type="GO" id="GO:0004622">
    <property type="term" value="F:phosphatidylcholine lysophospholipase activity"/>
    <property type="evidence" value="ECO:0007669"/>
    <property type="project" value="TreeGrafter"/>
</dbReference>
<keyword evidence="2" id="KW-0443">Lipid metabolism</keyword>
<feature type="domain" description="DUF676" evidence="4">
    <location>
        <begin position="3"/>
        <end position="209"/>
    </location>
</feature>
<proteinExistence type="inferred from homology"/>